<protein>
    <submittedName>
        <fullName evidence="2">Uncharacterized protein</fullName>
    </submittedName>
</protein>
<feature type="non-terminal residue" evidence="2">
    <location>
        <position position="1"/>
    </location>
</feature>
<reference evidence="2" key="1">
    <citation type="submission" date="2020-02" db="EMBL/GenBank/DDBJ databases">
        <authorList>
            <person name="Meier V. D."/>
        </authorList>
    </citation>
    <scope>NUCLEOTIDE SEQUENCE</scope>
    <source>
        <strain evidence="2">AVDCRST_MAG49</strain>
    </source>
</reference>
<sequence>GTAARYGGSTPRGTERRWGSAGRAGLPAERLWGSDKDLVRDLDGGVRPLRRRADRRRGVLDGLL</sequence>
<proteinExistence type="predicted"/>
<feature type="non-terminal residue" evidence="2">
    <location>
        <position position="64"/>
    </location>
</feature>
<feature type="region of interest" description="Disordered" evidence="1">
    <location>
        <begin position="1"/>
        <end position="23"/>
    </location>
</feature>
<dbReference type="EMBL" id="CADCWG010000308">
    <property type="protein sequence ID" value="CAA9576723.1"/>
    <property type="molecule type" value="Genomic_DNA"/>
</dbReference>
<accession>A0A6J4VGL5</accession>
<gene>
    <name evidence="2" type="ORF">AVDCRST_MAG49-4277</name>
</gene>
<organism evidence="2">
    <name type="scientific">uncultured Thermomicrobiales bacterium</name>
    <dbReference type="NCBI Taxonomy" id="1645740"/>
    <lineage>
        <taxon>Bacteria</taxon>
        <taxon>Pseudomonadati</taxon>
        <taxon>Thermomicrobiota</taxon>
        <taxon>Thermomicrobia</taxon>
        <taxon>Thermomicrobiales</taxon>
        <taxon>environmental samples</taxon>
    </lineage>
</organism>
<dbReference type="AlphaFoldDB" id="A0A6J4VGL5"/>
<evidence type="ECO:0000313" key="2">
    <source>
        <dbReference type="EMBL" id="CAA9576723.1"/>
    </source>
</evidence>
<name>A0A6J4VGL5_9BACT</name>
<evidence type="ECO:0000256" key="1">
    <source>
        <dbReference type="SAM" id="MobiDB-lite"/>
    </source>
</evidence>